<evidence type="ECO:0000313" key="1">
    <source>
        <dbReference type="EMBL" id="WDE08610.1"/>
    </source>
</evidence>
<name>A0AAF0CDH9_9GAMM</name>
<dbReference type="KEGG" id="tvd:SG34_032335"/>
<gene>
    <name evidence="1" type="ORF">SG34_032335</name>
</gene>
<dbReference type="RefSeq" id="WP_152647356.1">
    <property type="nucleotide sequence ID" value="NZ_CP059734.1"/>
</dbReference>
<reference evidence="1 2" key="2">
    <citation type="journal article" date="2022" name="Mar. Drugs">
        <title>Bioassay-Guided Fractionation Leads to the Detection of Cholic Acid Generated by the Rare Thalassomonas sp.</title>
        <authorList>
            <person name="Pheiffer F."/>
            <person name="Schneider Y.K."/>
            <person name="Hansen E.H."/>
            <person name="Andersen J.H."/>
            <person name="Isaksson J."/>
            <person name="Busche T."/>
            <person name="R C."/>
            <person name="Kalinowski J."/>
            <person name="Zyl L.V."/>
            <person name="Trindade M."/>
        </authorList>
    </citation>
    <scope>NUCLEOTIDE SEQUENCE [LARGE SCALE GENOMIC DNA]</scope>
    <source>
        <strain evidence="1 2">XOM25</strain>
    </source>
</reference>
<dbReference type="AlphaFoldDB" id="A0AAF0CDH9"/>
<organism evidence="1 2">
    <name type="scientific">Thalassomonas viridans</name>
    <dbReference type="NCBI Taxonomy" id="137584"/>
    <lineage>
        <taxon>Bacteria</taxon>
        <taxon>Pseudomonadati</taxon>
        <taxon>Pseudomonadota</taxon>
        <taxon>Gammaproteobacteria</taxon>
        <taxon>Alteromonadales</taxon>
        <taxon>Colwelliaceae</taxon>
        <taxon>Thalassomonas</taxon>
    </lineage>
</organism>
<proteinExistence type="predicted"/>
<evidence type="ECO:0000313" key="2">
    <source>
        <dbReference type="Proteomes" id="UP000032352"/>
    </source>
</evidence>
<keyword evidence="2" id="KW-1185">Reference proteome</keyword>
<accession>A0AAF0CDH9</accession>
<dbReference type="Proteomes" id="UP000032352">
    <property type="component" value="Chromosome pTvir"/>
</dbReference>
<sequence>MTNSMIKRILNRFTRGDALNLIERQMLCEHIISQELYKEGGGAFEADINRLNIKQRGEASSAMLSVADPKTLSVITSTKEQGMVSSVFAPVKAVGRDCSKASENFRATQSMSIVDDIMQQGTLALNSAKLVHNRYEKAGLAYRLSDNTTLASEYSNITRTLQISDAIAMYSALSLCDYHHALTREIKNLPVLEKMRCLRDAEQYLMLAISLPDDIAGIYTMDERELLLNCHGAQVDALIAQVHQCQFADHIGGMSQEQLIQLADRFSQQHLGIGKLINSPLWVVNAGKDNKRLC</sequence>
<reference evidence="1 2" key="1">
    <citation type="journal article" date="2015" name="Genome Announc.">
        <title>Draft Genome Sequences of Marine Isolates of Thalassomonas viridans and Thalassomonas actiniarum.</title>
        <authorList>
            <person name="Olonade I."/>
            <person name="van Zyl L.J."/>
            <person name="Trindade M."/>
        </authorList>
    </citation>
    <scope>NUCLEOTIDE SEQUENCE [LARGE SCALE GENOMIC DNA]</scope>
    <source>
        <strain evidence="1 2">XOM25</strain>
    </source>
</reference>
<dbReference type="EMBL" id="CP059734">
    <property type="protein sequence ID" value="WDE08610.1"/>
    <property type="molecule type" value="Genomic_DNA"/>
</dbReference>
<protein>
    <submittedName>
        <fullName evidence="1">Uncharacterized protein</fullName>
    </submittedName>
</protein>